<evidence type="ECO:0000313" key="3">
    <source>
        <dbReference type="Proteomes" id="UP001589797"/>
    </source>
</evidence>
<protein>
    <submittedName>
        <fullName evidence="2">Uncharacterized protein</fullName>
    </submittedName>
</protein>
<feature type="compositionally biased region" description="Basic and acidic residues" evidence="1">
    <location>
        <begin position="84"/>
        <end position="101"/>
    </location>
</feature>
<sequence length="122" mass="13910">MTLTNNISSEVAKILTLSVGFCLFLNFTSFAQGERDRNDMPKNTDTMGQFESPESAAMEMKNENYFRNTTTVKNNPTPINNNQVKKDNPIYKQGGEKDTKKEGMSTLSFNLFLYIVDKFKED</sequence>
<evidence type="ECO:0000256" key="1">
    <source>
        <dbReference type="SAM" id="MobiDB-lite"/>
    </source>
</evidence>
<feature type="region of interest" description="Disordered" evidence="1">
    <location>
        <begin position="71"/>
        <end position="101"/>
    </location>
</feature>
<evidence type="ECO:0000313" key="2">
    <source>
        <dbReference type="EMBL" id="MFC0262905.1"/>
    </source>
</evidence>
<dbReference type="RefSeq" id="WP_382387360.1">
    <property type="nucleotide sequence ID" value="NZ_JBHLWI010000027.1"/>
</dbReference>
<organism evidence="2 3">
    <name type="scientific">Fontibacter flavus</name>
    <dbReference type="NCBI Taxonomy" id="654838"/>
    <lineage>
        <taxon>Bacteria</taxon>
        <taxon>Pseudomonadati</taxon>
        <taxon>Bacteroidota</taxon>
        <taxon>Cytophagia</taxon>
        <taxon>Cytophagales</taxon>
        <taxon>Cyclobacteriaceae</taxon>
        <taxon>Fontibacter</taxon>
    </lineage>
</organism>
<keyword evidence="3" id="KW-1185">Reference proteome</keyword>
<name>A0ABV6FUC6_9BACT</name>
<gene>
    <name evidence="2" type="ORF">ACFFIP_09440</name>
</gene>
<accession>A0ABV6FUC6</accession>
<comment type="caution">
    <text evidence="2">The sequence shown here is derived from an EMBL/GenBank/DDBJ whole genome shotgun (WGS) entry which is preliminary data.</text>
</comment>
<dbReference type="Proteomes" id="UP001589797">
    <property type="component" value="Unassembled WGS sequence"/>
</dbReference>
<proteinExistence type="predicted"/>
<dbReference type="EMBL" id="JBHLWI010000027">
    <property type="protein sequence ID" value="MFC0262905.1"/>
    <property type="molecule type" value="Genomic_DNA"/>
</dbReference>
<reference evidence="2 3" key="1">
    <citation type="submission" date="2024-09" db="EMBL/GenBank/DDBJ databases">
        <authorList>
            <person name="Sun Q."/>
            <person name="Mori K."/>
        </authorList>
    </citation>
    <scope>NUCLEOTIDE SEQUENCE [LARGE SCALE GENOMIC DNA]</scope>
    <source>
        <strain evidence="2 3">CCM 7650</strain>
    </source>
</reference>
<feature type="compositionally biased region" description="Polar residues" evidence="1">
    <location>
        <begin position="71"/>
        <end position="83"/>
    </location>
</feature>